<proteinExistence type="predicted"/>
<name>A0A9P8SNE3_9HYPO</name>
<dbReference type="CDD" id="cd18966">
    <property type="entry name" value="chromodomain"/>
    <property type="match status" value="1"/>
</dbReference>
<dbReference type="EMBL" id="JAIZPD010000001">
    <property type="protein sequence ID" value="KAH0968299.1"/>
    <property type="molecule type" value="Genomic_DNA"/>
</dbReference>
<dbReference type="InterPro" id="IPR000953">
    <property type="entry name" value="Chromo/chromo_shadow_dom"/>
</dbReference>
<organism evidence="4 5">
    <name type="scientific">Hirsutella rhossiliensis</name>
    <dbReference type="NCBI Taxonomy" id="111463"/>
    <lineage>
        <taxon>Eukaryota</taxon>
        <taxon>Fungi</taxon>
        <taxon>Dikarya</taxon>
        <taxon>Ascomycota</taxon>
        <taxon>Pezizomycotina</taxon>
        <taxon>Sordariomycetes</taxon>
        <taxon>Hypocreomycetidae</taxon>
        <taxon>Hypocreales</taxon>
        <taxon>Ophiocordycipitaceae</taxon>
        <taxon>Hirsutella</taxon>
    </lineage>
</organism>
<dbReference type="PROSITE" id="PS50013">
    <property type="entry name" value="CHROMO_2"/>
    <property type="match status" value="1"/>
</dbReference>
<dbReference type="Proteomes" id="UP000824596">
    <property type="component" value="Unassembled WGS sequence"/>
</dbReference>
<dbReference type="InterPro" id="IPR023780">
    <property type="entry name" value="Chromo_domain"/>
</dbReference>
<dbReference type="GO" id="GO:0006338">
    <property type="term" value="P:chromatin remodeling"/>
    <property type="evidence" value="ECO:0007669"/>
    <property type="project" value="UniProtKB-ARBA"/>
</dbReference>
<dbReference type="OrthoDB" id="436852at2759"/>
<evidence type="ECO:0000313" key="5">
    <source>
        <dbReference type="Proteomes" id="UP000824596"/>
    </source>
</evidence>
<reference evidence="4" key="1">
    <citation type="submission" date="2021-09" db="EMBL/GenBank/DDBJ databases">
        <title>A high-quality genome of the endoparasitic fungus Hirsutella rhossiliensis with a comparison of Hirsutella genomes reveals transposable elements contributing to genome size variation.</title>
        <authorList>
            <person name="Lin R."/>
            <person name="Jiao Y."/>
            <person name="Sun X."/>
            <person name="Ling J."/>
            <person name="Xie B."/>
            <person name="Cheng X."/>
        </authorList>
    </citation>
    <scope>NUCLEOTIDE SEQUENCE</scope>
    <source>
        <strain evidence="4">HR02</strain>
    </source>
</reference>
<protein>
    <submittedName>
        <fullName evidence="4">Chromatin binding protein</fullName>
    </submittedName>
</protein>
<feature type="domain" description="Chromo" evidence="3">
    <location>
        <begin position="27"/>
        <end position="93"/>
    </location>
</feature>
<dbReference type="Pfam" id="PF00385">
    <property type="entry name" value="Chromo"/>
    <property type="match status" value="1"/>
</dbReference>
<gene>
    <name evidence="4" type="ORF">HRG_00941</name>
</gene>
<comment type="subunit">
    <text evidence="1">Component of the NuA4 histone acetyltransferase complex.</text>
</comment>
<sequence length="1212" mass="136815">MNEPAKASKKDGQDDGFSVTSTSEENEEADDIFNFVGILAERQVGGATMYLVEWEDYPLSKATWEPREHFDPGTFSKWGEFKKESGRRTAPDFKIADWKKAIHDEVTLKRTRHEARNAKRISQGRQPTAFRNFGADYLEVIEESLEDFEEPDNEMTVPPESVSCNRLKTAGSASAWFLRQTNTSGSDAANKSATQAKCRARTILDAVSDINKEPKMLKLRHQNIVQKRLRDREGLVAPALPPNRLVALGNSTSSLVRSNSTAGLGLDTVANADDDDDLWDDRESSDLEMTTDLPQNPKPADAVPTQPGTESLDPSENQTVENKKKRKRSVRWDDTVTVVEVSDAREEDLLFGQDPLLRETVQSSGCPKGPETQSISIPCQIGAGEADLTILTFSGLPGHQSLPWLQHFSNQTRMIFTHTCTARDFGTQTELQERHLCRGFISNATGEERFEKIARRLRSGLLGLLCHNGEYCVFVFPAEGEGEPCEPKKDTGVSPGCLLNYSVIRPSVFLEPSMLAPLTCANSRVGSEAGPMRDVPVFDMFFELEYDQLLPPSARRENRHNFFLAFPPSARQETNLISQWLRYFDADCNIKSSLHPGSWSSFLKYDHGTLILHEDAIWAVRLFPNFANLLRAPSGTFKFFLFKGADPLPHVPPSRDSLCLSSGASKQLSPIFRPGTAFLVTPSFLLSQPEQAYVFVKWFWQNYSRSSQTYRRGKLVVFSDIEEWTLHLALETWRKNDERRGTDEEMHRHGSSPRSAEMGFKTWSLLRSLVADSTDEDDGLVVFAPNTINGSDEQSLVNWFGWWAIINMDQFRKFSVIGSSNQHPSRLAVCVPLPNYHEAATTASQAAPGKQTDLAIHQNQGSAWQVVYNDSGVTLAHYINQVEEAIRSEGFRPLALFKSAVSYWDPDMAFHFKDYTSASKSFRRWLAVFAENMNVEESRWGSRGIVNSYAGFFYTIEGAWDRAMYPQGVKPTRRPWVAILRPTNPHWRPWSATELFIWDCKAWAQYPGDSAVHLKDLICAQRELIKLIQEESQTTFELPLQRVWLGGSTADCDGDRFSEPLDIVLNWLANLPRNIKDLVPAPENKIPERNWKVVHPGQALGKPADSTAPSPMDVDSPGSEVAGPKSMIFHPPRVDGETRRSECRNRLYNWAERMRKLSKSDSMAEFTFEPTMRWYNEQVQKGQGLHHLDVSPWKATFTRHKIPDPKDVPDQG</sequence>
<evidence type="ECO:0000313" key="4">
    <source>
        <dbReference type="EMBL" id="KAH0968299.1"/>
    </source>
</evidence>
<dbReference type="InterPro" id="IPR016197">
    <property type="entry name" value="Chromo-like_dom_sf"/>
</dbReference>
<evidence type="ECO:0000256" key="2">
    <source>
        <dbReference type="SAM" id="MobiDB-lite"/>
    </source>
</evidence>
<feature type="compositionally biased region" description="Polar residues" evidence="2">
    <location>
        <begin position="306"/>
        <end position="320"/>
    </location>
</feature>
<feature type="region of interest" description="Disordered" evidence="2">
    <location>
        <begin position="737"/>
        <end position="756"/>
    </location>
</feature>
<dbReference type="GeneID" id="68350070"/>
<feature type="region of interest" description="Disordered" evidence="2">
    <location>
        <begin position="1"/>
        <end position="26"/>
    </location>
</feature>
<keyword evidence="5" id="KW-1185">Reference proteome</keyword>
<accession>A0A9P8SNE3</accession>
<feature type="compositionally biased region" description="Basic and acidic residues" evidence="2">
    <location>
        <begin position="737"/>
        <end position="748"/>
    </location>
</feature>
<dbReference type="AlphaFoldDB" id="A0A9P8SNE3"/>
<evidence type="ECO:0000256" key="1">
    <source>
        <dbReference type="ARBA" id="ARBA00011353"/>
    </source>
</evidence>
<feature type="region of interest" description="Disordered" evidence="2">
    <location>
        <begin position="287"/>
        <end position="329"/>
    </location>
</feature>
<evidence type="ECO:0000259" key="3">
    <source>
        <dbReference type="PROSITE" id="PS50013"/>
    </source>
</evidence>
<feature type="compositionally biased region" description="Basic and acidic residues" evidence="2">
    <location>
        <begin position="1"/>
        <end position="13"/>
    </location>
</feature>
<dbReference type="Gene3D" id="2.40.50.40">
    <property type="match status" value="1"/>
</dbReference>
<dbReference type="SUPFAM" id="SSF54160">
    <property type="entry name" value="Chromo domain-like"/>
    <property type="match status" value="1"/>
</dbReference>
<dbReference type="RefSeq" id="XP_044725812.1">
    <property type="nucleotide sequence ID" value="XM_044859412.1"/>
</dbReference>
<feature type="region of interest" description="Disordered" evidence="2">
    <location>
        <begin position="1099"/>
        <end position="1140"/>
    </location>
</feature>
<comment type="caution">
    <text evidence="4">The sequence shown here is derived from an EMBL/GenBank/DDBJ whole genome shotgun (WGS) entry which is preliminary data.</text>
</comment>